<dbReference type="RefSeq" id="WP_149730685.1">
    <property type="nucleotide sequence ID" value="NZ_FMXB01000001.1"/>
</dbReference>
<name>A0A1G5UTT3_9EURY</name>
<feature type="domain" description="Putative zinc-ribbon" evidence="2">
    <location>
        <begin position="3"/>
        <end position="26"/>
    </location>
</feature>
<organism evidence="3 4">
    <name type="scientific">Methanobrevibacter millerae</name>
    <dbReference type="NCBI Taxonomy" id="230361"/>
    <lineage>
        <taxon>Archaea</taxon>
        <taxon>Methanobacteriati</taxon>
        <taxon>Methanobacteriota</taxon>
        <taxon>Methanomada group</taxon>
        <taxon>Methanobacteria</taxon>
        <taxon>Methanobacteriales</taxon>
        <taxon>Methanobacteriaceae</taxon>
        <taxon>Methanobrevibacter</taxon>
    </lineage>
</organism>
<keyword evidence="4" id="KW-1185">Reference proteome</keyword>
<evidence type="ECO:0000313" key="4">
    <source>
        <dbReference type="Proteomes" id="UP000323439"/>
    </source>
</evidence>
<dbReference type="Proteomes" id="UP000323439">
    <property type="component" value="Unassembled WGS sequence"/>
</dbReference>
<gene>
    <name evidence="3" type="ORF">SAMN02910315_00025</name>
</gene>
<keyword evidence="1" id="KW-1133">Transmembrane helix</keyword>
<sequence length="184" mass="20002">MVKYCSNCGHVVSHDDKFCENCGSKIENNETSNKTVNNKGTNEVVTNADTIDSDYLISILIIGGIYTVIALLIGVIFLALTMGTINGNLIWGYDSGLTWWSFIVGVFVMSCLIGISEENLIYKVSCGFITGLFTSILCMPVVSLLWGETMSSALSLLWGNQTFILIIVGVITSVVVSMLFSDNK</sequence>
<reference evidence="3 4" key="1">
    <citation type="submission" date="2016-10" db="EMBL/GenBank/DDBJ databases">
        <authorList>
            <person name="Varghese N."/>
            <person name="Submissions S."/>
        </authorList>
    </citation>
    <scope>NUCLEOTIDE SEQUENCE [LARGE SCALE GENOMIC DNA]</scope>
    <source>
        <strain evidence="3 4">DSM 16643</strain>
    </source>
</reference>
<proteinExistence type="predicted"/>
<feature type="transmembrane region" description="Helical" evidence="1">
    <location>
        <begin position="97"/>
        <end position="115"/>
    </location>
</feature>
<dbReference type="Pfam" id="PF13248">
    <property type="entry name" value="Zn_ribbon_3"/>
    <property type="match status" value="1"/>
</dbReference>
<evidence type="ECO:0000313" key="3">
    <source>
        <dbReference type="EMBL" id="SDA37044.1"/>
    </source>
</evidence>
<protein>
    <submittedName>
        <fullName evidence="3">Zinc-ribbon domain-containing protein</fullName>
    </submittedName>
</protein>
<evidence type="ECO:0000256" key="1">
    <source>
        <dbReference type="SAM" id="Phobius"/>
    </source>
</evidence>
<accession>A0A1G5UTT3</accession>
<keyword evidence="1" id="KW-0812">Transmembrane</keyword>
<feature type="transmembrane region" description="Helical" evidence="1">
    <location>
        <begin position="158"/>
        <end position="180"/>
    </location>
</feature>
<dbReference type="AlphaFoldDB" id="A0A1G5UTT3"/>
<feature type="transmembrane region" description="Helical" evidence="1">
    <location>
        <begin position="127"/>
        <end position="146"/>
    </location>
</feature>
<dbReference type="InterPro" id="IPR059113">
    <property type="entry name" value="Znf_ribbon"/>
</dbReference>
<dbReference type="EMBL" id="FMXB01000001">
    <property type="protein sequence ID" value="SDA37044.1"/>
    <property type="molecule type" value="Genomic_DNA"/>
</dbReference>
<feature type="transmembrane region" description="Helical" evidence="1">
    <location>
        <begin position="55"/>
        <end position="85"/>
    </location>
</feature>
<dbReference type="OrthoDB" id="78497at2157"/>
<keyword evidence="1" id="KW-0472">Membrane</keyword>
<evidence type="ECO:0000259" key="2">
    <source>
        <dbReference type="Pfam" id="PF13248"/>
    </source>
</evidence>